<dbReference type="Gene3D" id="3.90.640.10">
    <property type="entry name" value="Actin, Chain A, domain 4"/>
    <property type="match status" value="1"/>
</dbReference>
<protein>
    <submittedName>
        <fullName evidence="3">Chaperone protein DnaK</fullName>
    </submittedName>
</protein>
<evidence type="ECO:0000256" key="1">
    <source>
        <dbReference type="ARBA" id="ARBA00022741"/>
    </source>
</evidence>
<evidence type="ECO:0000256" key="2">
    <source>
        <dbReference type="ARBA" id="ARBA00022840"/>
    </source>
</evidence>
<reference evidence="3" key="1">
    <citation type="submission" date="2016-10" db="EMBL/GenBank/DDBJ databases">
        <title>Sequence of Gallionella enrichment culture.</title>
        <authorList>
            <person name="Poehlein A."/>
            <person name="Muehling M."/>
            <person name="Daniel R."/>
        </authorList>
    </citation>
    <scope>NUCLEOTIDE SEQUENCE</scope>
</reference>
<comment type="caution">
    <text evidence="3">The sequence shown here is derived from an EMBL/GenBank/DDBJ whole genome shotgun (WGS) entry which is preliminary data.</text>
</comment>
<name>A0A1J5SW91_9ZZZZ</name>
<dbReference type="CDD" id="cd10231">
    <property type="entry name" value="ASKHA_NBD_HSP70_YegD-like"/>
    <property type="match status" value="1"/>
</dbReference>
<dbReference type="EMBL" id="MLJW01000047">
    <property type="protein sequence ID" value="OIR05868.1"/>
    <property type="molecule type" value="Genomic_DNA"/>
</dbReference>
<dbReference type="PRINTS" id="PR00301">
    <property type="entry name" value="HEATSHOCK70"/>
</dbReference>
<dbReference type="InterPro" id="IPR018181">
    <property type="entry name" value="Heat_shock_70_CS"/>
</dbReference>
<proteinExistence type="predicted"/>
<dbReference type="Pfam" id="PF00012">
    <property type="entry name" value="HSP70"/>
    <property type="match status" value="2"/>
</dbReference>
<dbReference type="InterPro" id="IPR043129">
    <property type="entry name" value="ATPase_NBD"/>
</dbReference>
<dbReference type="SUPFAM" id="SSF53067">
    <property type="entry name" value="Actin-like ATPase domain"/>
    <property type="match status" value="2"/>
</dbReference>
<dbReference type="Gene3D" id="3.30.420.40">
    <property type="match status" value="3"/>
</dbReference>
<evidence type="ECO:0000313" key="3">
    <source>
        <dbReference type="EMBL" id="OIR05868.1"/>
    </source>
</evidence>
<keyword evidence="1" id="KW-0547">Nucleotide-binding</keyword>
<dbReference type="PROSITE" id="PS01036">
    <property type="entry name" value="HSP70_3"/>
    <property type="match status" value="1"/>
</dbReference>
<organism evidence="3">
    <name type="scientific">mine drainage metagenome</name>
    <dbReference type="NCBI Taxonomy" id="410659"/>
    <lineage>
        <taxon>unclassified sequences</taxon>
        <taxon>metagenomes</taxon>
        <taxon>ecological metagenomes</taxon>
    </lineage>
</organism>
<dbReference type="InterPro" id="IPR013126">
    <property type="entry name" value="Hsp_70_fam"/>
</dbReference>
<dbReference type="GO" id="GO:0005524">
    <property type="term" value="F:ATP binding"/>
    <property type="evidence" value="ECO:0007669"/>
    <property type="project" value="UniProtKB-KW"/>
</dbReference>
<keyword evidence="2" id="KW-0067">ATP-binding</keyword>
<gene>
    <name evidence="3" type="primary">dnaK_4</name>
    <name evidence="3" type="ORF">GALL_119950</name>
</gene>
<sequence length="421" mass="46293">MSVETPARACGIDFGTSNSTAGWLRPGQPPLLALEDGKLTLPSVIFFNADENTVSVGRAGLNEYLEGYEGRLMRALKSLLGSSQMEGRTEVQGRSKTYIELLTEFIAELKQRAEAAADRSFDQAVFGRPVFFVDDDTAADRKAEATLAAIARATGFREVSFQYEPIAAAYHYERQIDREELVLVADIGGGTSDFSLIRLSPQRARVADRRDDLLANGGVHIGGTNFDQQLSLAGVMPLLGYRSKLKRGIEMPSSYYTNLATWHTINQAYTRRTWADLQELYLDTQAPEAMDRLFKLIRERAGHWLAMQVEEAKIALSAGDSAILHLDRLAPDLRHTLTRIEFEQASTHLVERIGVTLSALLAKASMHCDAVDTVFFTGGASGVPLLRERIAALLPQARRIEGDLFGSIGAGLAVEAQRRFG</sequence>
<accession>A0A1J5SW91</accession>
<dbReference type="AlphaFoldDB" id="A0A1J5SW91"/>
<dbReference type="GO" id="GO:0140662">
    <property type="term" value="F:ATP-dependent protein folding chaperone"/>
    <property type="evidence" value="ECO:0007669"/>
    <property type="project" value="InterPro"/>
</dbReference>
<dbReference type="PANTHER" id="PTHR19375">
    <property type="entry name" value="HEAT SHOCK PROTEIN 70KDA"/>
    <property type="match status" value="1"/>
</dbReference>
<dbReference type="InterPro" id="IPR042054">
    <property type="entry name" value="YegD-like"/>
</dbReference>